<dbReference type="Gene3D" id="2.60.120.10">
    <property type="entry name" value="Jelly Rolls"/>
    <property type="match status" value="2"/>
</dbReference>
<dbReference type="Pfam" id="PF00027">
    <property type="entry name" value="cNMP_binding"/>
    <property type="match status" value="1"/>
</dbReference>
<accession>A0A812MFT1</accession>
<dbReference type="GO" id="GO:0004691">
    <property type="term" value="F:cAMP-dependent protein kinase activity"/>
    <property type="evidence" value="ECO:0007669"/>
    <property type="project" value="TreeGrafter"/>
</dbReference>
<dbReference type="PANTHER" id="PTHR24353">
    <property type="entry name" value="CYCLIC NUCLEOTIDE-DEPENDENT PROTEIN KINASE"/>
    <property type="match status" value="1"/>
</dbReference>
<dbReference type="InterPro" id="IPR011009">
    <property type="entry name" value="Kinase-like_dom_sf"/>
</dbReference>
<dbReference type="PROSITE" id="PS50042">
    <property type="entry name" value="CNMP_BINDING_3"/>
    <property type="match status" value="2"/>
</dbReference>
<keyword evidence="2" id="KW-0808">Transferase</keyword>
<evidence type="ECO:0000256" key="2">
    <source>
        <dbReference type="ARBA" id="ARBA00022679"/>
    </source>
</evidence>
<comment type="caution">
    <text evidence="9">The sequence shown here is derived from an EMBL/GenBank/DDBJ whole genome shotgun (WGS) entry which is preliminary data.</text>
</comment>
<dbReference type="Gene3D" id="1.10.510.10">
    <property type="entry name" value="Transferase(Phosphotransferase) domain 1"/>
    <property type="match status" value="1"/>
</dbReference>
<keyword evidence="5" id="KW-0067">ATP-binding</keyword>
<evidence type="ECO:0000256" key="1">
    <source>
        <dbReference type="ARBA" id="ARBA00022527"/>
    </source>
</evidence>
<keyword evidence="1" id="KW-0723">Serine/threonine-protein kinase</keyword>
<dbReference type="PROSITE" id="PS50011">
    <property type="entry name" value="PROTEIN_KINASE_DOM"/>
    <property type="match status" value="1"/>
</dbReference>
<feature type="domain" description="Cyclic nucleotide-binding" evidence="8">
    <location>
        <begin position="48"/>
        <end position="166"/>
    </location>
</feature>
<dbReference type="EMBL" id="CAJNDS010001491">
    <property type="protein sequence ID" value="CAE7261948.1"/>
    <property type="molecule type" value="Genomic_DNA"/>
</dbReference>
<evidence type="ECO:0000256" key="6">
    <source>
        <dbReference type="SAM" id="MobiDB-lite"/>
    </source>
</evidence>
<keyword evidence="10" id="KW-1185">Reference proteome</keyword>
<evidence type="ECO:0000256" key="3">
    <source>
        <dbReference type="ARBA" id="ARBA00022741"/>
    </source>
</evidence>
<reference evidence="9" key="1">
    <citation type="submission" date="2021-02" db="EMBL/GenBank/DDBJ databases">
        <authorList>
            <person name="Dougan E. K."/>
            <person name="Rhodes N."/>
            <person name="Thang M."/>
            <person name="Chan C."/>
        </authorList>
    </citation>
    <scope>NUCLEOTIDE SEQUENCE</scope>
</reference>
<dbReference type="SMART" id="SM00220">
    <property type="entry name" value="S_TKc"/>
    <property type="match status" value="1"/>
</dbReference>
<dbReference type="AlphaFoldDB" id="A0A812MFT1"/>
<dbReference type="CDD" id="cd00038">
    <property type="entry name" value="CAP_ED"/>
    <property type="match status" value="2"/>
</dbReference>
<evidence type="ECO:0000259" key="7">
    <source>
        <dbReference type="PROSITE" id="PS50011"/>
    </source>
</evidence>
<evidence type="ECO:0000256" key="5">
    <source>
        <dbReference type="ARBA" id="ARBA00022840"/>
    </source>
</evidence>
<proteinExistence type="predicted"/>
<dbReference type="OrthoDB" id="10431256at2759"/>
<dbReference type="InterPro" id="IPR000719">
    <property type="entry name" value="Prot_kinase_dom"/>
</dbReference>
<dbReference type="InterPro" id="IPR018490">
    <property type="entry name" value="cNMP-bd_dom_sf"/>
</dbReference>
<evidence type="ECO:0000313" key="10">
    <source>
        <dbReference type="Proteomes" id="UP000604046"/>
    </source>
</evidence>
<feature type="region of interest" description="Disordered" evidence="6">
    <location>
        <begin position="800"/>
        <end position="836"/>
    </location>
</feature>
<evidence type="ECO:0000259" key="8">
    <source>
        <dbReference type="PROSITE" id="PS50042"/>
    </source>
</evidence>
<dbReference type="GO" id="GO:0005524">
    <property type="term" value="F:ATP binding"/>
    <property type="evidence" value="ECO:0007669"/>
    <property type="project" value="UniProtKB-KW"/>
</dbReference>
<keyword evidence="4" id="KW-0418">Kinase</keyword>
<dbReference type="SUPFAM" id="SSF51206">
    <property type="entry name" value="cAMP-binding domain-like"/>
    <property type="match status" value="2"/>
</dbReference>
<sequence length="1258" mass="139314">MGQRLCGGHEGCSCVEGLLPTSWRMQQYNSQREEFEERVKFLETVPVFANQLPRADLPRVAEALEMKMFRPGELLAKQGDVGQELKVIKTGTAAVVMKNDGTTGMMRQTSPASDGDDGEQRIATLHRGDWSGGYALVQTRAFRASVVAEPPGVTCYTLSRQKFEDLGLHECLHFPRRAAMYEGHAKRAGNLAKRMPGVTPVPGKLTEEELDFIVRSLCKNMNLRSAIDLSERIDRVKELASRATRLRVPQQRIIVEGGSAAEDFFVVCSGVAEAIPENFTNERRGHGASGAEEMVDANSLSYKLLQKAAYLQDMMRGGDDKCVSNDLAKSLKEDAKVGMRSKIRRKKGGSMVYQEEKKGLQELLDDEASARTPRRGDKKGKNRLFRVNTIDYTGEQLLYVGERVREKKHFVTFKGIAGSGLTGSPLLGNRRKSSTSLEVEAEVGRVEAILDHSRVVVSFPSKGVNIYNNSDLSLARDEATVELQSGDVYGEVALLYNTRHLATFKAGREELLLYAINRSDFKECLFRQAQMAEAEKYGALLAEVRILSSLLDSERRDLARNATREITFKAGHCILAEKNLRELRRGDHFGERSAWREQVLKSLGLDAFAGLECMEQDVCTLKPTGWQVILQQDPATGKKYALKQISKRGIRLNGVELHIRNERNLHAMVNSPFIVHLHASYRDRPAPDMGHRMHTELSFYAACIVEGLGHLHERKGYAKICDLGFARFVLRKTYTFLGTPEYMAPEILNFPHEHDERVDWWALGVLMFELLSGQTPWHAGDNQADAPYTILRSQQVKMTAGGGGGKRCQRARRAAPRAEVDDGAGVGDGLKRPTGTLRDAQAAASDEDGERLVDPGQALLAVLDRLLSRLMDSCRESAEVQQLPVGAGKRMPNTRFAATMAARHGKRLCEGPKLSEHPLFGALREFEACQKFLDEFGSSPTLECSPQKPVDQVLASGMVRLRIPKSGSDGSRDLWMCAGCGWCDFTAGSDRALFHKLGGMSKAAWLQSGPDRPARTEADFTAALFPQNQVAKLAMEGIKPAQVYCEFQQWAVARQELDKPGDLDLQHARELQVLEIVETASAFSRAQHPRTRQLLSYISAGRYQGISRPDFCKILASFYEECTEKGLQLARAGPGTLSFDGQFSQGHCMVNLWLSNNAGRLRLGTEDFKDSKQDAPRMASFAVEAVQRIGADHVSAIVTDGPSVMRNLELRTLRPCSVVVCGAVGRRHGDDRGNREVMALLEKHLVAVAPGETTDVST</sequence>
<dbReference type="InterPro" id="IPR014710">
    <property type="entry name" value="RmlC-like_jellyroll"/>
</dbReference>
<dbReference type="Gene3D" id="3.30.200.20">
    <property type="entry name" value="Phosphorylase Kinase, domain 1"/>
    <property type="match status" value="1"/>
</dbReference>
<dbReference type="GO" id="GO:0005952">
    <property type="term" value="C:cAMP-dependent protein kinase complex"/>
    <property type="evidence" value="ECO:0007669"/>
    <property type="project" value="TreeGrafter"/>
</dbReference>
<evidence type="ECO:0000313" key="9">
    <source>
        <dbReference type="EMBL" id="CAE7261948.1"/>
    </source>
</evidence>
<protein>
    <submittedName>
        <fullName evidence="9">For protein</fullName>
    </submittedName>
</protein>
<organism evidence="9 10">
    <name type="scientific">Symbiodinium natans</name>
    <dbReference type="NCBI Taxonomy" id="878477"/>
    <lineage>
        <taxon>Eukaryota</taxon>
        <taxon>Sar</taxon>
        <taxon>Alveolata</taxon>
        <taxon>Dinophyceae</taxon>
        <taxon>Suessiales</taxon>
        <taxon>Symbiodiniaceae</taxon>
        <taxon>Symbiodinium</taxon>
    </lineage>
</organism>
<dbReference type="SUPFAM" id="SSF56112">
    <property type="entry name" value="Protein kinase-like (PK-like)"/>
    <property type="match status" value="1"/>
</dbReference>
<name>A0A812MFT1_9DINO</name>
<feature type="domain" description="Cyclic nucleotide-binding" evidence="8">
    <location>
        <begin position="464"/>
        <end position="525"/>
    </location>
</feature>
<gene>
    <name evidence="9" type="primary">for</name>
    <name evidence="9" type="ORF">SNAT2548_LOCUS13727</name>
</gene>
<dbReference type="Proteomes" id="UP000604046">
    <property type="component" value="Unassembled WGS sequence"/>
</dbReference>
<evidence type="ECO:0000256" key="4">
    <source>
        <dbReference type="ARBA" id="ARBA00022777"/>
    </source>
</evidence>
<keyword evidence="3" id="KW-0547">Nucleotide-binding</keyword>
<dbReference type="Pfam" id="PF00069">
    <property type="entry name" value="Pkinase"/>
    <property type="match status" value="1"/>
</dbReference>
<feature type="domain" description="Protein kinase" evidence="7">
    <location>
        <begin position="478"/>
        <end position="920"/>
    </location>
</feature>
<dbReference type="InterPro" id="IPR000595">
    <property type="entry name" value="cNMP-bd_dom"/>
</dbReference>